<name>A0A061APP7_CYBFA</name>
<evidence type="ECO:0000313" key="3">
    <source>
        <dbReference type="EMBL" id="ONH65568.1"/>
    </source>
</evidence>
<organism evidence="2">
    <name type="scientific">Cyberlindnera fabianii</name>
    <name type="common">Yeast</name>
    <name type="synonym">Hansenula fabianii</name>
    <dbReference type="NCBI Taxonomy" id="36022"/>
    <lineage>
        <taxon>Eukaryota</taxon>
        <taxon>Fungi</taxon>
        <taxon>Dikarya</taxon>
        <taxon>Ascomycota</taxon>
        <taxon>Saccharomycotina</taxon>
        <taxon>Saccharomycetes</taxon>
        <taxon>Phaffomycetales</taxon>
        <taxon>Phaffomycetaceae</taxon>
        <taxon>Cyberlindnera</taxon>
    </lineage>
</organism>
<dbReference type="EMBL" id="LK052888">
    <property type="protein sequence ID" value="CDR39483.1"/>
    <property type="molecule type" value="Genomic_DNA"/>
</dbReference>
<accession>A0A061APP7</accession>
<dbReference type="OMA" id="HEIAPND"/>
<gene>
    <name evidence="3" type="ORF">BON22_4442</name>
    <name evidence="2" type="ORF">CYFA0S_03e03862g</name>
</gene>
<dbReference type="InterPro" id="IPR014803">
    <property type="entry name" value="DNA_repair_Nse5/Nse6"/>
</dbReference>
<evidence type="ECO:0000313" key="2">
    <source>
        <dbReference type="EMBL" id="CDR39483.1"/>
    </source>
</evidence>
<feature type="region of interest" description="Disordered" evidence="1">
    <location>
        <begin position="148"/>
        <end position="189"/>
    </location>
</feature>
<dbReference type="Proteomes" id="UP000189513">
    <property type="component" value="Unassembled WGS sequence"/>
</dbReference>
<dbReference type="VEuPathDB" id="FungiDB:BON22_4442"/>
<reference evidence="3" key="3">
    <citation type="submission" date="2017-01" db="EMBL/GenBank/DDBJ databases">
        <authorList>
            <person name="Mah S.A."/>
            <person name="Swanson W.J."/>
            <person name="Moy G.W."/>
            <person name="Vacquier V.D."/>
        </authorList>
    </citation>
    <scope>NUCLEOTIDE SEQUENCE [LARGE SCALE GENOMIC DNA]</scope>
    <source>
        <strain evidence="3">65</strain>
    </source>
</reference>
<dbReference type="AlphaFoldDB" id="A0A061APP7"/>
<dbReference type="Pfam" id="PF08691">
    <property type="entry name" value="Nse5"/>
    <property type="match status" value="1"/>
</dbReference>
<keyword evidence="4" id="KW-1185">Reference proteome</keyword>
<sequence>MEDIETYVDVRRHQAALIESFINIGDYDSLLNYLESTLVNNFPRLYCPSSLVINVLFTLATLTEYNNADQLKAEFGNMSSDRTVSTRAIAIIQTIVEIVKNKDIHSQQTINGEPNDSYIEPHDIKYAQDQLIDSLSFAEEKPTKQFRSRALRQQNYYTRNSEPANVINSGSSMPQEPETDDNTLDTSPQKRQLQLALGKLDDVETNTNFTDEADDLDLSTVDKKSFMILRHKRFDAAMAGERIFTAIQWAMHCSTSDQTVKRKAWEMWMPILDLLTDIMYIDLRSFKELQEMTSANEHVSSTSTEAVLSQIGRHYWARKFIEAILPLPKDKVQQIFPDELKTARSYHIVDPIFPEHGRLISSDAVPFLKKFLSLACEWSTLRAEDVNDMSFSENSIDDIVNELSLRIITEGDIKDLMIWFRLTKEDMANSTTVDFTYNHLLHSLVQITSYNDLQNELEEDFVNSEDLNNILILFSKTVFHHKFYDLAKDGDGMEDSWGYEKFRLDYNRLSILMLLLFNMWTSLTKPKLKPSDKQKILDAAIEGEKIRRAEIEHYANDEDYTYHHLTDLLKLQLSL</sequence>
<feature type="compositionally biased region" description="Polar residues" evidence="1">
    <location>
        <begin position="151"/>
        <end position="174"/>
    </location>
</feature>
<dbReference type="EMBL" id="MPUK01000010">
    <property type="protein sequence ID" value="ONH65568.1"/>
    <property type="molecule type" value="Genomic_DNA"/>
</dbReference>
<reference evidence="2" key="1">
    <citation type="journal article" date="2014" name="Genome Announc.">
        <title>Genome sequence of the yeast Cyberlindnera fabianii (Hansenula fabianii).</title>
        <authorList>
            <person name="Freel K.C."/>
            <person name="Sarilar V."/>
            <person name="Neuveglise C."/>
            <person name="Devillers H."/>
            <person name="Friedrich A."/>
            <person name="Schacherer J."/>
        </authorList>
    </citation>
    <scope>NUCLEOTIDE SEQUENCE</scope>
    <source>
        <strain evidence="2">YJS4271</strain>
    </source>
</reference>
<protein>
    <submittedName>
        <fullName evidence="2">CYFA0S03e03862g1_1</fullName>
    </submittedName>
    <submittedName>
        <fullName evidence="3">Non-structural maintenance of chromosome element 5</fullName>
    </submittedName>
</protein>
<evidence type="ECO:0000313" key="4">
    <source>
        <dbReference type="Proteomes" id="UP000189513"/>
    </source>
</evidence>
<proteinExistence type="predicted"/>
<dbReference type="OrthoDB" id="3980727at2759"/>
<reference evidence="4" key="2">
    <citation type="journal article" date="2017" name="Genome Announc.">
        <title>Genome sequences of Cyberlindnera fabianii 65, Pichia kudriavzevii 129, and Saccharomyces cerevisiae 131 isolated from fermented masau fruits in Zimbabwe.</title>
        <authorList>
            <person name="van Rijswijck I.M.H."/>
            <person name="Derks M.F.L."/>
            <person name="Abee T."/>
            <person name="de Ridder D."/>
            <person name="Smid E.J."/>
        </authorList>
    </citation>
    <scope>NUCLEOTIDE SEQUENCE [LARGE SCALE GENOMIC DNA]</scope>
    <source>
        <strain evidence="4">65</strain>
    </source>
</reference>
<evidence type="ECO:0000256" key="1">
    <source>
        <dbReference type="SAM" id="MobiDB-lite"/>
    </source>
</evidence>